<evidence type="ECO:0000256" key="1">
    <source>
        <dbReference type="ARBA" id="ARBA00004141"/>
    </source>
</evidence>
<comment type="subcellular location">
    <subcellularLocation>
        <location evidence="1">Membrane</location>
        <topology evidence="1">Multi-pass membrane protein</topology>
    </subcellularLocation>
</comment>
<dbReference type="Gene3D" id="1.20.140.150">
    <property type="match status" value="1"/>
</dbReference>
<evidence type="ECO:0000256" key="3">
    <source>
        <dbReference type="ARBA" id="ARBA00022989"/>
    </source>
</evidence>
<dbReference type="GO" id="GO:0005886">
    <property type="term" value="C:plasma membrane"/>
    <property type="evidence" value="ECO:0007669"/>
    <property type="project" value="TreeGrafter"/>
</dbReference>
<dbReference type="InterPro" id="IPR050579">
    <property type="entry name" value="PMP-22/EMP/MP20-like"/>
</dbReference>
<organism evidence="6 7">
    <name type="scientific">Bugula neritina</name>
    <name type="common">Brown bryozoan</name>
    <name type="synonym">Sertularia neritina</name>
    <dbReference type="NCBI Taxonomy" id="10212"/>
    <lineage>
        <taxon>Eukaryota</taxon>
        <taxon>Metazoa</taxon>
        <taxon>Spiralia</taxon>
        <taxon>Lophotrochozoa</taxon>
        <taxon>Bryozoa</taxon>
        <taxon>Gymnolaemata</taxon>
        <taxon>Cheilostomatida</taxon>
        <taxon>Flustrina</taxon>
        <taxon>Buguloidea</taxon>
        <taxon>Bugulidae</taxon>
        <taxon>Bugula</taxon>
    </lineage>
</organism>
<keyword evidence="2 5" id="KW-0812">Transmembrane</keyword>
<evidence type="ECO:0000256" key="4">
    <source>
        <dbReference type="ARBA" id="ARBA00023136"/>
    </source>
</evidence>
<keyword evidence="3 5" id="KW-1133">Transmembrane helix</keyword>
<dbReference type="Proteomes" id="UP000593567">
    <property type="component" value="Unassembled WGS sequence"/>
</dbReference>
<name>A0A7J7K9T3_BUGNE</name>
<dbReference type="OrthoDB" id="6249883at2759"/>
<protein>
    <submittedName>
        <fullName evidence="6">Uncharacterized protein</fullName>
    </submittedName>
</protein>
<dbReference type="PANTHER" id="PTHR10671:SF108">
    <property type="entry name" value="CLAUDIN FAMILY PROTEIN-RELATED"/>
    <property type="match status" value="1"/>
</dbReference>
<feature type="transmembrane region" description="Helical" evidence="5">
    <location>
        <begin position="178"/>
        <end position="197"/>
    </location>
</feature>
<evidence type="ECO:0000313" key="6">
    <source>
        <dbReference type="EMBL" id="KAF6034368.1"/>
    </source>
</evidence>
<keyword evidence="4 5" id="KW-0472">Membrane</keyword>
<keyword evidence="7" id="KW-1185">Reference proteome</keyword>
<sequence length="234" mass="26305">MTGCFKLRGPVMDTHPMLTEAQQHKEVHCYKPYRYVGYLSSFIAVAFTFYALTNSHWLSTRETGISIGIWQICHHQFLKGAISSEEDLKSLCQFHLLTVQRWQSAIIGLLMFSLLAGVAATIMTSLGVFSLSLSKKVYYYHSAGEIFFICGLCSLTAMIVYTVIIQNSKLLPDHSFGIGYYLAWVMPGCYFISTFCMTMDDIIYSMANEWCGMCYPENEGNRRASPAASAPAHV</sequence>
<dbReference type="PANTHER" id="PTHR10671">
    <property type="entry name" value="EPITHELIAL MEMBRANE PROTEIN-RELATED"/>
    <property type="match status" value="1"/>
</dbReference>
<dbReference type="EMBL" id="VXIV02001094">
    <property type="protein sequence ID" value="KAF6034368.1"/>
    <property type="molecule type" value="Genomic_DNA"/>
</dbReference>
<evidence type="ECO:0000256" key="5">
    <source>
        <dbReference type="SAM" id="Phobius"/>
    </source>
</evidence>
<feature type="transmembrane region" description="Helical" evidence="5">
    <location>
        <begin position="146"/>
        <end position="166"/>
    </location>
</feature>
<dbReference type="InterPro" id="IPR004031">
    <property type="entry name" value="PMP22/EMP/MP20/Claudin"/>
</dbReference>
<dbReference type="Pfam" id="PF00822">
    <property type="entry name" value="PMP22_Claudin"/>
    <property type="match status" value="1"/>
</dbReference>
<evidence type="ECO:0000313" key="7">
    <source>
        <dbReference type="Proteomes" id="UP000593567"/>
    </source>
</evidence>
<feature type="transmembrane region" description="Helical" evidence="5">
    <location>
        <begin position="105"/>
        <end position="134"/>
    </location>
</feature>
<proteinExistence type="predicted"/>
<accession>A0A7J7K9T3</accession>
<comment type="caution">
    <text evidence="6">The sequence shown here is derived from an EMBL/GenBank/DDBJ whole genome shotgun (WGS) entry which is preliminary data.</text>
</comment>
<dbReference type="AlphaFoldDB" id="A0A7J7K9T3"/>
<evidence type="ECO:0000256" key="2">
    <source>
        <dbReference type="ARBA" id="ARBA00022692"/>
    </source>
</evidence>
<gene>
    <name evidence="6" type="ORF">EB796_007331</name>
</gene>
<reference evidence="6" key="1">
    <citation type="submission" date="2020-06" db="EMBL/GenBank/DDBJ databases">
        <title>Draft genome of Bugula neritina, a colonial animal packing powerful symbionts and potential medicines.</title>
        <authorList>
            <person name="Rayko M."/>
        </authorList>
    </citation>
    <scope>NUCLEOTIDE SEQUENCE [LARGE SCALE GENOMIC DNA]</scope>
    <source>
        <strain evidence="6">Kwan_BN1</strain>
    </source>
</reference>
<feature type="transmembrane region" description="Helical" evidence="5">
    <location>
        <begin position="35"/>
        <end position="52"/>
    </location>
</feature>